<dbReference type="EMBL" id="GGEC01092132">
    <property type="protein sequence ID" value="MBX72616.1"/>
    <property type="molecule type" value="Transcribed_RNA"/>
</dbReference>
<sequence>MYNVVVVLRCFTVYAPLLSIDRDAKNIQLILTHSVPNSFSKTRKKEKKKN</sequence>
<name>A0A2P2R034_RHIMU</name>
<dbReference type="AlphaFoldDB" id="A0A2P2R034"/>
<proteinExistence type="predicted"/>
<evidence type="ECO:0000313" key="1">
    <source>
        <dbReference type="EMBL" id="MBX72616.1"/>
    </source>
</evidence>
<reference evidence="1" key="1">
    <citation type="submission" date="2018-02" db="EMBL/GenBank/DDBJ databases">
        <title>Rhizophora mucronata_Transcriptome.</title>
        <authorList>
            <person name="Meera S.P."/>
            <person name="Sreeshan A."/>
            <person name="Augustine A."/>
        </authorList>
    </citation>
    <scope>NUCLEOTIDE SEQUENCE</scope>
    <source>
        <tissue evidence="1">Leaf</tissue>
    </source>
</reference>
<accession>A0A2P2R034</accession>
<organism evidence="1">
    <name type="scientific">Rhizophora mucronata</name>
    <name type="common">Asiatic mangrove</name>
    <dbReference type="NCBI Taxonomy" id="61149"/>
    <lineage>
        <taxon>Eukaryota</taxon>
        <taxon>Viridiplantae</taxon>
        <taxon>Streptophyta</taxon>
        <taxon>Embryophyta</taxon>
        <taxon>Tracheophyta</taxon>
        <taxon>Spermatophyta</taxon>
        <taxon>Magnoliopsida</taxon>
        <taxon>eudicotyledons</taxon>
        <taxon>Gunneridae</taxon>
        <taxon>Pentapetalae</taxon>
        <taxon>rosids</taxon>
        <taxon>fabids</taxon>
        <taxon>Malpighiales</taxon>
        <taxon>Rhizophoraceae</taxon>
        <taxon>Rhizophora</taxon>
    </lineage>
</organism>
<protein>
    <submittedName>
        <fullName evidence="1">Uncharacterized protein</fullName>
    </submittedName>
</protein>